<evidence type="ECO:0000259" key="4">
    <source>
        <dbReference type="Pfam" id="PF14214"/>
    </source>
</evidence>
<feature type="domain" description="Helitron helicase-like" evidence="4">
    <location>
        <begin position="619"/>
        <end position="765"/>
    </location>
</feature>
<dbReference type="GO" id="GO:0005524">
    <property type="term" value="F:ATP binding"/>
    <property type="evidence" value="ECO:0007669"/>
    <property type="project" value="UniProtKB-KW"/>
</dbReference>
<dbReference type="Proteomes" id="UP000835052">
    <property type="component" value="Unassembled WGS sequence"/>
</dbReference>
<keyword evidence="1" id="KW-0378">Hydrolase</keyword>
<dbReference type="GO" id="GO:0016787">
    <property type="term" value="F:hydrolase activity"/>
    <property type="evidence" value="ECO:0007669"/>
    <property type="project" value="UniProtKB-KW"/>
</dbReference>
<comment type="cofactor">
    <cofactor evidence="1">
        <name>Mg(2+)</name>
        <dbReference type="ChEBI" id="CHEBI:18420"/>
    </cofactor>
</comment>
<dbReference type="OrthoDB" id="5876386at2759"/>
<dbReference type="InterPro" id="IPR046700">
    <property type="entry name" value="DUF6570"/>
</dbReference>
<protein>
    <recommendedName>
        <fullName evidence="1">ATP-dependent DNA helicase</fullName>
        <ecNumber evidence="1">5.6.2.3</ecNumber>
    </recommendedName>
</protein>
<dbReference type="GO" id="GO:0043139">
    <property type="term" value="F:5'-3' DNA helicase activity"/>
    <property type="evidence" value="ECO:0007669"/>
    <property type="project" value="UniProtKB-EC"/>
</dbReference>
<feature type="domain" description="DUF6570" evidence="5">
    <location>
        <begin position="378"/>
        <end position="460"/>
    </location>
</feature>
<evidence type="ECO:0000313" key="7">
    <source>
        <dbReference type="Proteomes" id="UP000835052"/>
    </source>
</evidence>
<feature type="compositionally biased region" description="Low complexity" evidence="2">
    <location>
        <begin position="1779"/>
        <end position="1795"/>
    </location>
</feature>
<dbReference type="InterPro" id="IPR027417">
    <property type="entry name" value="P-loop_NTPase"/>
</dbReference>
<evidence type="ECO:0000313" key="6">
    <source>
        <dbReference type="EMBL" id="CAD6200220.1"/>
    </source>
</evidence>
<reference evidence="6" key="1">
    <citation type="submission" date="2020-10" db="EMBL/GenBank/DDBJ databases">
        <authorList>
            <person name="Kikuchi T."/>
        </authorList>
    </citation>
    <scope>NUCLEOTIDE SEQUENCE</scope>
    <source>
        <strain evidence="6">NKZ352</strain>
    </source>
</reference>
<dbReference type="GO" id="GO:0000723">
    <property type="term" value="P:telomere maintenance"/>
    <property type="evidence" value="ECO:0007669"/>
    <property type="project" value="InterPro"/>
</dbReference>
<keyword evidence="1" id="KW-0547">Nucleotide-binding</keyword>
<dbReference type="InterPro" id="IPR051055">
    <property type="entry name" value="PIF1_helicase"/>
</dbReference>
<dbReference type="Pfam" id="PF20209">
    <property type="entry name" value="DUF6570"/>
    <property type="match status" value="1"/>
</dbReference>
<dbReference type="InterPro" id="IPR025476">
    <property type="entry name" value="Helitron_helicase-like"/>
</dbReference>
<dbReference type="PANTHER" id="PTHR47642">
    <property type="entry name" value="ATP-DEPENDENT DNA HELICASE"/>
    <property type="match status" value="1"/>
</dbReference>
<dbReference type="Pfam" id="PF05970">
    <property type="entry name" value="PIF1"/>
    <property type="match status" value="1"/>
</dbReference>
<gene>
    <name evidence="6" type="ORF">CAUJ_LOCUS16117</name>
</gene>
<feature type="region of interest" description="Disordered" evidence="2">
    <location>
        <begin position="1207"/>
        <end position="1229"/>
    </location>
</feature>
<keyword evidence="1" id="KW-0227">DNA damage</keyword>
<keyword evidence="1" id="KW-0067">ATP-binding</keyword>
<sequence>MNVFDTCLARVKKYIRDVLTQRVICPGKWNPENKKLRQLLRMRYHVWDDEQPGEGFQTMNSLYPTLWAEFVGAGKAQKKLDEASQQQIEDVGLKLEVASLEDIDKAELPAGDAGQDRVVAEDDVDNLANGIVDEDDDETKIEENELIDVAVAELNPEVQLNMEALRVLRRMTHIKRCSKDCPEPLLTKNSMIHDRLLSFANCKENDNETSVERLLKDGEVESFISTHKACFAGARSMEKRVKIVRILNDLRVKLRKSLEDGSNKDLQEVLSMRDTPIYVRLEFARTFQTYQDVSRHTEFFVAQRCEFVRDMFLKRMENLEMERCELCNMITTAADLSKRTLTAMNFALSERQRGLYKDRETIDVCRTCTRVMPGGKKVVPLAAEVNGMMCEDTPEELKNLNWIEKCLIQLERPIQSIVELRDIGGRKTGVKATTGAMVVVPVPLQPTHDHVASTLPSDSKLLLNVNTNFARSKSMTSLNSSEDNVTFAKNNKNQDAKNLISKDDDGHLLTQQHTEVQAVRDVNPPPIEGFAMDNYRLKSHRYNPVSNDNPDLEAKAFPHLFPTGRFHLGYERASPMNQAKYLHARIGNWKSDMRRDYQYLCCQLGKRMQTDLLNSLGTQARISRNMTKGDMLGALTEERNSYSINSVFSELRGFGPYWNKRKLEVRSHIESFGTPTWFVTLNPAEQHWDDVLKIYKRFYPDTTSENIRQAIAADSYHWCRYFRRRMDAFFGEVLLKDNGPLGTVLHYFWRIEYQHRGTQHIHCILWTADRPAATASPKEIADFLDKYVTARMPDEKSEPELHKIISEHQAHALAPALENLLAHEEASRPFHANVPVRIYTFQMQSGNPINLSFEFPRPVLAQTVVGGAPKHLSCLPGVSKKQYHLMRRESDRMVNDYNAEISMIWQANTDVQFIMGGTTEVTNYVTGYATKAEKAKGTSLFDMKAEDLNGKVMFKTMLDLLRQKEIGTLEMFDIFAGHTLFGFDAGHEFININEDKKRNRQLRPYEDLQKNQQMPAYVDNFTDTYYPNRPAALENFSLMSLALNFEVVGKKQALDKGKKTEFLTSDELRVRLNEQATAGRKGSVYCGAKAVNDPVSPWYCFPSISTGTCVEFEYAHPGSDLTYKKYFRKRKQQVMRTFLPDVEGDSNSVCDFYRRVLMLFCSWREEPEAFPTTEEAFAAFIKDVKQKKRSSRRRYFVKAINQLTFEDRDENEEDDGDDEHRKGGPAKVAARTVNDDAFKTNLASMNQKQQEIFDDVIEGVKQQAVANHVGVFPDGKKGKQILKFVSGTAGTGKSFLINLLADQLTRTYTTRETAGTLPAVLLVAPTGLAALNIKGSTMHSLFKIEVQKGRSLDFKASHFDDAGETRELFRNVKLIIIDEVSMCANWMLVKIHLRLQSIKGNHHLFGGVNVIALGDLLQLRPVNAGRVFEVLDAVKVAEIFGSIAPPLTLWWQFSYSELTANMRQKEDQIFGDIMGRMRVEQLTDEDISILKSRLIMKIKDDVEQSCSIEHAAVYYLSLLERDPTAMALMPTNGEVMEFNEAVLKTLGAETFVVLAEDVEEKSPIENVLDGQSEADRRRRDRIYQRVDYSIVEKKKKKTPKLKTDEVDPMGKKSGGLAAKLTLALNARVMLRRNLDVSKGLVNGSQGYLKNVYKSQGEIIALGVVFDGFDVETKIVKETAVFNVSKDERRRRTQFPLMVAYAATVHKSQGMTIRNAVISTRSMFCDGQAFVACSRVRSLNGLHLIDFHPEKVRCDIVALEETNRLRSLVDLPPYPIPVRTTKPPTTTKTTTTTTTADPKKPKRISDADLVVTIGSPSKSPRKKKPATGVQQKFKNALYLRNVSHTDCFVNSVINLLDCVPELKNDIVAAASEVRAIGDRNEALLVELSNVLTGGIDNVTKLREKMRPERQTGTGDVKEAFQDIFECLPAHIRAQFGFVLNSTLVCPGCPQNELVMGRRRDLDRFELFFHGNALEVELENHIAELTPLCPCGSRRTVRNEVRFGTNSSFVLFNLNMDVQDPPCWREANEPVTNFLGNELVLHGAIHGKSGGFVKLDDSYVTKEKAIPNEGKNFVMALYKRINIPSMRATVPEEMEVVELD</sequence>
<dbReference type="GO" id="GO:0006310">
    <property type="term" value="P:DNA recombination"/>
    <property type="evidence" value="ECO:0007669"/>
    <property type="project" value="UniProtKB-KW"/>
</dbReference>
<feature type="compositionally biased region" description="Acidic residues" evidence="2">
    <location>
        <begin position="1207"/>
        <end position="1217"/>
    </location>
</feature>
<dbReference type="InterPro" id="IPR010285">
    <property type="entry name" value="DNA_helicase_pif1-like_DEAD"/>
</dbReference>
<evidence type="ECO:0000256" key="2">
    <source>
        <dbReference type="SAM" id="MobiDB-lite"/>
    </source>
</evidence>
<dbReference type="EMBL" id="CAJGYM010000257">
    <property type="protein sequence ID" value="CAD6200220.1"/>
    <property type="molecule type" value="Genomic_DNA"/>
</dbReference>
<keyword evidence="7" id="KW-1185">Reference proteome</keyword>
<comment type="similarity">
    <text evidence="1">Belongs to the helicase family.</text>
</comment>
<dbReference type="SUPFAM" id="SSF52540">
    <property type="entry name" value="P-loop containing nucleoside triphosphate hydrolases"/>
    <property type="match status" value="2"/>
</dbReference>
<dbReference type="EC" id="5.6.2.3" evidence="1"/>
<proteinExistence type="inferred from homology"/>
<dbReference type="PANTHER" id="PTHR47642:SF5">
    <property type="entry name" value="ATP-DEPENDENT DNA HELICASE"/>
    <property type="match status" value="1"/>
</dbReference>
<comment type="catalytic activity">
    <reaction evidence="1">
        <text>ATP + H2O = ADP + phosphate + H(+)</text>
        <dbReference type="Rhea" id="RHEA:13065"/>
        <dbReference type="ChEBI" id="CHEBI:15377"/>
        <dbReference type="ChEBI" id="CHEBI:15378"/>
        <dbReference type="ChEBI" id="CHEBI:30616"/>
        <dbReference type="ChEBI" id="CHEBI:43474"/>
        <dbReference type="ChEBI" id="CHEBI:456216"/>
        <dbReference type="EC" id="5.6.2.3"/>
    </reaction>
</comment>
<dbReference type="GO" id="GO:0006281">
    <property type="term" value="P:DNA repair"/>
    <property type="evidence" value="ECO:0007669"/>
    <property type="project" value="UniProtKB-KW"/>
</dbReference>
<evidence type="ECO:0000259" key="3">
    <source>
        <dbReference type="Pfam" id="PF05970"/>
    </source>
</evidence>
<comment type="caution">
    <text evidence="6">The sequence shown here is derived from an EMBL/GenBank/DDBJ whole genome shotgun (WGS) entry which is preliminary data.</text>
</comment>
<dbReference type="Gene3D" id="3.40.50.300">
    <property type="entry name" value="P-loop containing nucleotide triphosphate hydrolases"/>
    <property type="match status" value="1"/>
</dbReference>
<keyword evidence="1" id="KW-0234">DNA repair</keyword>
<dbReference type="Pfam" id="PF14214">
    <property type="entry name" value="Helitron_like_N"/>
    <property type="match status" value="1"/>
</dbReference>
<feature type="domain" description="DNA helicase Pif1-like DEAD-box helicase" evidence="3">
    <location>
        <begin position="1246"/>
        <end position="1467"/>
    </location>
</feature>
<evidence type="ECO:0000256" key="1">
    <source>
        <dbReference type="RuleBase" id="RU363044"/>
    </source>
</evidence>
<dbReference type="CDD" id="cd18809">
    <property type="entry name" value="SF1_C_RecD"/>
    <property type="match status" value="1"/>
</dbReference>
<keyword evidence="1" id="KW-0347">Helicase</keyword>
<organism evidence="6 7">
    <name type="scientific">Caenorhabditis auriculariae</name>
    <dbReference type="NCBI Taxonomy" id="2777116"/>
    <lineage>
        <taxon>Eukaryota</taxon>
        <taxon>Metazoa</taxon>
        <taxon>Ecdysozoa</taxon>
        <taxon>Nematoda</taxon>
        <taxon>Chromadorea</taxon>
        <taxon>Rhabditida</taxon>
        <taxon>Rhabditina</taxon>
        <taxon>Rhabditomorpha</taxon>
        <taxon>Rhabditoidea</taxon>
        <taxon>Rhabditidae</taxon>
        <taxon>Peloderinae</taxon>
        <taxon>Caenorhabditis</taxon>
    </lineage>
</organism>
<feature type="region of interest" description="Disordered" evidence="2">
    <location>
        <begin position="1775"/>
        <end position="1800"/>
    </location>
</feature>
<keyword evidence="1" id="KW-0233">DNA recombination</keyword>
<name>A0A8S1HYI8_9PELO</name>
<accession>A0A8S1HYI8</accession>
<evidence type="ECO:0000259" key="5">
    <source>
        <dbReference type="Pfam" id="PF20209"/>
    </source>
</evidence>